<dbReference type="Proteomes" id="UP000324222">
    <property type="component" value="Unassembled WGS sequence"/>
</dbReference>
<accession>A0A5B7EC85</accession>
<evidence type="ECO:0000313" key="1">
    <source>
        <dbReference type="EMBL" id="MPC31128.1"/>
    </source>
</evidence>
<proteinExistence type="predicted"/>
<organism evidence="1 2">
    <name type="scientific">Portunus trituberculatus</name>
    <name type="common">Swimming crab</name>
    <name type="synonym">Neptunus trituberculatus</name>
    <dbReference type="NCBI Taxonomy" id="210409"/>
    <lineage>
        <taxon>Eukaryota</taxon>
        <taxon>Metazoa</taxon>
        <taxon>Ecdysozoa</taxon>
        <taxon>Arthropoda</taxon>
        <taxon>Crustacea</taxon>
        <taxon>Multicrustacea</taxon>
        <taxon>Malacostraca</taxon>
        <taxon>Eumalacostraca</taxon>
        <taxon>Eucarida</taxon>
        <taxon>Decapoda</taxon>
        <taxon>Pleocyemata</taxon>
        <taxon>Brachyura</taxon>
        <taxon>Eubrachyura</taxon>
        <taxon>Portunoidea</taxon>
        <taxon>Portunidae</taxon>
        <taxon>Portuninae</taxon>
        <taxon>Portunus</taxon>
    </lineage>
</organism>
<evidence type="ECO:0000313" key="2">
    <source>
        <dbReference type="Proteomes" id="UP000324222"/>
    </source>
</evidence>
<reference evidence="1 2" key="1">
    <citation type="submission" date="2019-05" db="EMBL/GenBank/DDBJ databases">
        <title>Another draft genome of Portunus trituberculatus and its Hox gene families provides insights of decapod evolution.</title>
        <authorList>
            <person name="Jeong J.-H."/>
            <person name="Song I."/>
            <person name="Kim S."/>
            <person name="Choi T."/>
            <person name="Kim D."/>
            <person name="Ryu S."/>
            <person name="Kim W."/>
        </authorList>
    </citation>
    <scope>NUCLEOTIDE SEQUENCE [LARGE SCALE GENOMIC DNA]</scope>
    <source>
        <tissue evidence="1">Muscle</tissue>
    </source>
</reference>
<keyword evidence="2" id="KW-1185">Reference proteome</keyword>
<gene>
    <name evidence="1" type="ORF">E2C01_024407</name>
</gene>
<name>A0A5B7EC85_PORTR</name>
<dbReference type="AlphaFoldDB" id="A0A5B7EC85"/>
<sequence>MTPVIGWPAGNPVTRAILECLARKQMIVGFGLADSFGPHVTRHQRQSPRGDLPAGTLVQVVPGTPSPVIRASFT</sequence>
<protein>
    <submittedName>
        <fullName evidence="1">Uncharacterized protein</fullName>
    </submittedName>
</protein>
<comment type="caution">
    <text evidence="1">The sequence shown here is derived from an EMBL/GenBank/DDBJ whole genome shotgun (WGS) entry which is preliminary data.</text>
</comment>
<dbReference type="EMBL" id="VSRR010002373">
    <property type="protein sequence ID" value="MPC31128.1"/>
    <property type="molecule type" value="Genomic_DNA"/>
</dbReference>